<dbReference type="Proteomes" id="UP000244110">
    <property type="component" value="Unassembled WGS sequence"/>
</dbReference>
<dbReference type="AlphaFoldDB" id="A0A2T5I9W9"/>
<comment type="subcellular location">
    <subcellularLocation>
        <location evidence="1">Membrane</location>
        <topology evidence="1">Multi-pass membrane protein</topology>
    </subcellularLocation>
</comment>
<feature type="transmembrane region" description="Helical" evidence="5">
    <location>
        <begin position="9"/>
        <end position="26"/>
    </location>
</feature>
<evidence type="ECO:0000259" key="6">
    <source>
        <dbReference type="Pfam" id="PF12832"/>
    </source>
</evidence>
<keyword evidence="2 5" id="KW-0812">Transmembrane</keyword>
<dbReference type="Pfam" id="PF12832">
    <property type="entry name" value="MFS_1_like"/>
    <property type="match status" value="1"/>
</dbReference>
<proteinExistence type="predicted"/>
<evidence type="ECO:0000256" key="1">
    <source>
        <dbReference type="ARBA" id="ARBA00004141"/>
    </source>
</evidence>
<accession>A0A2T5I9W9</accession>
<evidence type="ECO:0000313" key="7">
    <source>
        <dbReference type="EMBL" id="PTQ80623.1"/>
    </source>
</evidence>
<dbReference type="GO" id="GO:0016020">
    <property type="term" value="C:membrane"/>
    <property type="evidence" value="ECO:0007669"/>
    <property type="project" value="UniProtKB-SubCell"/>
</dbReference>
<gene>
    <name evidence="7" type="ORF">C8R28_103737</name>
</gene>
<comment type="caution">
    <text evidence="7">The sequence shown here is derived from an EMBL/GenBank/DDBJ whole genome shotgun (WGS) entry which is preliminary data.</text>
</comment>
<evidence type="ECO:0000256" key="4">
    <source>
        <dbReference type="ARBA" id="ARBA00023136"/>
    </source>
</evidence>
<evidence type="ECO:0000313" key="8">
    <source>
        <dbReference type="Proteomes" id="UP000244110"/>
    </source>
</evidence>
<dbReference type="RefSeq" id="WP_258195775.1">
    <property type="nucleotide sequence ID" value="NZ_QAOL01000037.1"/>
</dbReference>
<keyword evidence="3 5" id="KW-1133">Transmembrane helix</keyword>
<sequence>MRLLRFSGFYYFHFAFIGAFAPYWSFYLQTLVFNVLEIGVLISLQISVLMSLLMITRILIDNTNKRGSEFTTPYTLYMPEKKPPEKYIKSLQLDLFSQFVTNDKSEVSNTVEIWESIPKYFLTPAQVKKLRTDTGHADPYEWNYTEKGSYFTVRIQPALIKQGNNKYQAFFPGITEELVEEALKKILTIQNHGIHDVNKVETWVRFSLRMVLKELASRGRDRNINQIKHAIEVMSSCVISLSKEKKEIWKGSILQDLVTVGREEYLADTDAQHIGRLPLFISHAINRLEYRQFNYDRLMSCDEQLSRFIYKKLINRYRHANLINNYHFMFSDLKSTGLLQQSREIDNRRKVLSALDELKEKNIIASYETDERKESRAITDVKYTIFPSNQFISEQKAANKRVNDTEKQINDISPPILISN</sequence>
<evidence type="ECO:0000256" key="3">
    <source>
        <dbReference type="ARBA" id="ARBA00022989"/>
    </source>
</evidence>
<feature type="transmembrane region" description="Helical" evidence="5">
    <location>
        <begin position="38"/>
        <end position="60"/>
    </location>
</feature>
<organism evidence="7 8">
    <name type="scientific">Nitrosomonas ureae</name>
    <dbReference type="NCBI Taxonomy" id="44577"/>
    <lineage>
        <taxon>Bacteria</taxon>
        <taxon>Pseudomonadati</taxon>
        <taxon>Pseudomonadota</taxon>
        <taxon>Betaproteobacteria</taxon>
        <taxon>Nitrosomonadales</taxon>
        <taxon>Nitrosomonadaceae</taxon>
        <taxon>Nitrosomonas</taxon>
    </lineage>
</organism>
<evidence type="ECO:0000256" key="5">
    <source>
        <dbReference type="SAM" id="Phobius"/>
    </source>
</evidence>
<dbReference type="EMBL" id="QAOL01000037">
    <property type="protein sequence ID" value="PTQ80623.1"/>
    <property type="molecule type" value="Genomic_DNA"/>
</dbReference>
<evidence type="ECO:0000256" key="2">
    <source>
        <dbReference type="ARBA" id="ARBA00022692"/>
    </source>
</evidence>
<name>A0A2T5I9W9_9PROT</name>
<protein>
    <submittedName>
        <fullName evidence="7">MFS1 family protein</fullName>
    </submittedName>
</protein>
<dbReference type="InterPro" id="IPR024989">
    <property type="entry name" value="MFS_assoc_dom"/>
</dbReference>
<feature type="domain" description="Major facilitator superfamily associated" evidence="6">
    <location>
        <begin position="4"/>
        <end position="65"/>
    </location>
</feature>
<reference evidence="7 8" key="1">
    <citation type="submission" date="2018-04" db="EMBL/GenBank/DDBJ databases">
        <title>Active sludge and wastewater microbial communities from Klosterneuburg, Austria.</title>
        <authorList>
            <person name="Wagner M."/>
        </authorList>
    </citation>
    <scope>NUCLEOTIDE SEQUENCE [LARGE SCALE GENOMIC DNA]</scope>
    <source>
        <strain evidence="7 8">Nm4</strain>
    </source>
</reference>
<keyword evidence="4 5" id="KW-0472">Membrane</keyword>